<dbReference type="EMBL" id="JACHHN010000008">
    <property type="protein sequence ID" value="MBB5192922.1"/>
    <property type="molecule type" value="Genomic_DNA"/>
</dbReference>
<name>A0A840RL30_9NEIS</name>
<evidence type="ECO:0000313" key="1">
    <source>
        <dbReference type="EMBL" id="MBB5192922.1"/>
    </source>
</evidence>
<comment type="caution">
    <text evidence="1">The sequence shown here is derived from an EMBL/GenBank/DDBJ whole genome shotgun (WGS) entry which is preliminary data.</text>
</comment>
<organism evidence="1 2">
    <name type="scientific">Silvimonas terrae</name>
    <dbReference type="NCBI Taxonomy" id="300266"/>
    <lineage>
        <taxon>Bacteria</taxon>
        <taxon>Pseudomonadati</taxon>
        <taxon>Pseudomonadota</taxon>
        <taxon>Betaproteobacteria</taxon>
        <taxon>Neisseriales</taxon>
        <taxon>Chitinibacteraceae</taxon>
        <taxon>Silvimonas</taxon>
    </lineage>
</organism>
<proteinExistence type="predicted"/>
<reference evidence="1 2" key="1">
    <citation type="submission" date="2020-08" db="EMBL/GenBank/DDBJ databases">
        <title>Genomic Encyclopedia of Type Strains, Phase IV (KMG-IV): sequencing the most valuable type-strain genomes for metagenomic binning, comparative biology and taxonomic classification.</title>
        <authorList>
            <person name="Goeker M."/>
        </authorList>
    </citation>
    <scope>NUCLEOTIDE SEQUENCE [LARGE SCALE GENOMIC DNA]</scope>
    <source>
        <strain evidence="1 2">DSM 18233</strain>
    </source>
</reference>
<accession>A0A840RL30</accession>
<dbReference type="AlphaFoldDB" id="A0A840RL30"/>
<protein>
    <submittedName>
        <fullName evidence="1">Uncharacterized protein</fullName>
    </submittedName>
</protein>
<dbReference type="Proteomes" id="UP000543030">
    <property type="component" value="Unassembled WGS sequence"/>
</dbReference>
<gene>
    <name evidence="1" type="ORF">HNQ50_003676</name>
</gene>
<sequence>MFTSPRFTPISPFSIVVVAPPLQSPLIEQNGHCAP</sequence>
<keyword evidence="2" id="KW-1185">Reference proteome</keyword>
<evidence type="ECO:0000313" key="2">
    <source>
        <dbReference type="Proteomes" id="UP000543030"/>
    </source>
</evidence>